<keyword evidence="3" id="KW-1185">Reference proteome</keyword>
<dbReference type="RefSeq" id="WP_188816423.1">
    <property type="nucleotide sequence ID" value="NZ_BMHT01000019.1"/>
</dbReference>
<feature type="domain" description="RRM" evidence="1">
    <location>
        <begin position="528"/>
        <end position="604"/>
    </location>
</feature>
<dbReference type="Proteomes" id="UP000632273">
    <property type="component" value="Unassembled WGS sequence"/>
</dbReference>
<comment type="caution">
    <text evidence="2">The sequence shown here is derived from an EMBL/GenBank/DDBJ whole genome shotgun (WGS) entry which is preliminary data.</text>
</comment>
<dbReference type="InterPro" id="IPR012677">
    <property type="entry name" value="Nucleotide-bd_a/b_plait_sf"/>
</dbReference>
<dbReference type="InterPro" id="IPR000504">
    <property type="entry name" value="RRM_dom"/>
</dbReference>
<gene>
    <name evidence="2" type="ORF">GCM10011383_45640</name>
</gene>
<proteinExistence type="predicted"/>
<dbReference type="SMART" id="SM00360">
    <property type="entry name" value="RRM"/>
    <property type="match status" value="1"/>
</dbReference>
<dbReference type="Gene3D" id="3.30.565.60">
    <property type="match status" value="1"/>
</dbReference>
<dbReference type="PANTHER" id="PTHR30595:SF6">
    <property type="entry name" value="SCHLAFEN ALBA-2 DOMAIN-CONTAINING PROTEIN"/>
    <property type="match status" value="1"/>
</dbReference>
<dbReference type="Gene3D" id="3.30.950.30">
    <property type="entry name" value="Schlafen, AAA domain"/>
    <property type="match status" value="1"/>
</dbReference>
<dbReference type="InterPro" id="IPR007421">
    <property type="entry name" value="Schlafen_AlbA_2_dom"/>
</dbReference>
<evidence type="ECO:0000313" key="2">
    <source>
        <dbReference type="EMBL" id="GGF28790.1"/>
    </source>
</evidence>
<dbReference type="InterPro" id="IPR038461">
    <property type="entry name" value="Schlafen_AlbA_2_dom_sf"/>
</dbReference>
<dbReference type="Pfam" id="PF00076">
    <property type="entry name" value="RRM_1"/>
    <property type="match status" value="1"/>
</dbReference>
<dbReference type="Pfam" id="PF13749">
    <property type="entry name" value="HATPase_c_4"/>
    <property type="match status" value="1"/>
</dbReference>
<dbReference type="PROSITE" id="PS50102">
    <property type="entry name" value="RRM"/>
    <property type="match status" value="1"/>
</dbReference>
<organism evidence="2 3">
    <name type="scientific">Hymenobacter cavernae</name>
    <dbReference type="NCBI Taxonomy" id="2044852"/>
    <lineage>
        <taxon>Bacteria</taxon>
        <taxon>Pseudomonadati</taxon>
        <taxon>Bacteroidota</taxon>
        <taxon>Cytophagia</taxon>
        <taxon>Cytophagales</taxon>
        <taxon>Hymenobacteraceae</taxon>
        <taxon>Hymenobacter</taxon>
    </lineage>
</organism>
<accession>A0ABQ1UYR0</accession>
<dbReference type="PANTHER" id="PTHR30595">
    <property type="entry name" value="GLPR-RELATED TRANSCRIPTIONAL REPRESSOR"/>
    <property type="match status" value="1"/>
</dbReference>
<dbReference type="InterPro" id="IPR035979">
    <property type="entry name" value="RBD_domain_sf"/>
</dbReference>
<dbReference type="CDD" id="cd00590">
    <property type="entry name" value="RRM_SF"/>
    <property type="match status" value="1"/>
</dbReference>
<dbReference type="EMBL" id="BMHT01000019">
    <property type="protein sequence ID" value="GGF28790.1"/>
    <property type="molecule type" value="Genomic_DNA"/>
</dbReference>
<evidence type="ECO:0000313" key="3">
    <source>
        <dbReference type="Proteomes" id="UP000632273"/>
    </source>
</evidence>
<sequence>MSAIATSERARTAIELGESHFREFKSALEGEPGKKKKRPIKDIATNIAQTLVAFANADGGELLVGVEDSGEVTGLEGFSQSEIELLKEASVTRVHKDTPLPTVRKTLVSLDSHNVLYFSVAKSVEYVHVTSDGRCLQRRDLESVPVSSEAVQFDRREIQSREYDRKFVDGVSADDLDLGLVRIVADQVLKGMSVEKCLQYLELGEYGLSQLSLSQLKLRKAALLLFAKSPAKWHPRVQIRILKIDGDELGTGEGYNAISDTTINGNIITLVEDAWEALRPHLVHTKFDKSARFEQKSIYPELACREALLNAIAHRDYSEEGRGIEVFIYSNRLEIKNPGSLLSSIRLEDIVNQKGAHQSRNTYISRVLRELGYMRELGEGMRRIYELMHRNELAPPVLKSSSDGFTITLTHRPLYSGKDLLWLSQFEQFDLDREQKAIILLGQEARVFSAQEIWDAVGIVDTEHYRKLMSGLVKLDILKSQISKDEARKLAAKKKIPNKQFPRFEISLPKSGSTSVKAQKADISDSTHTLFISNLSFEATRSEVFDIMTSFGTVANIHFPLSKGRSKGYCLVEFESSSVAKALLASATPISLRDRNLVIRTATPRKSD</sequence>
<dbReference type="SUPFAM" id="SSF54928">
    <property type="entry name" value="RNA-binding domain, RBD"/>
    <property type="match status" value="1"/>
</dbReference>
<evidence type="ECO:0000259" key="1">
    <source>
        <dbReference type="PROSITE" id="PS50102"/>
    </source>
</evidence>
<protein>
    <recommendedName>
        <fullName evidence="1">RRM domain-containing protein</fullName>
    </recommendedName>
</protein>
<reference evidence="3" key="1">
    <citation type="journal article" date="2019" name="Int. J. Syst. Evol. Microbiol.">
        <title>The Global Catalogue of Microorganisms (GCM) 10K type strain sequencing project: providing services to taxonomists for standard genome sequencing and annotation.</title>
        <authorList>
            <consortium name="The Broad Institute Genomics Platform"/>
            <consortium name="The Broad Institute Genome Sequencing Center for Infectious Disease"/>
            <person name="Wu L."/>
            <person name="Ma J."/>
        </authorList>
    </citation>
    <scope>NUCLEOTIDE SEQUENCE [LARGE SCALE GENOMIC DNA]</scope>
    <source>
        <strain evidence="3">CGMCC 1.15197</strain>
    </source>
</reference>
<name>A0ABQ1UYR0_9BACT</name>
<dbReference type="Gene3D" id="3.30.70.330">
    <property type="match status" value="1"/>
</dbReference>
<dbReference type="Pfam" id="PF04326">
    <property type="entry name" value="SLFN_AlbA_2"/>
    <property type="match status" value="1"/>
</dbReference>
<dbReference type="InterPro" id="IPR038475">
    <property type="entry name" value="RecG_C_sf"/>
</dbReference>